<keyword evidence="2" id="KW-1185">Reference proteome</keyword>
<accession>A0A553WIH9</accession>
<reference evidence="1 2" key="1">
    <citation type="submission" date="2019-07" db="EMBL/GenBank/DDBJ databases">
        <authorList>
            <person name="Park M."/>
        </authorList>
    </citation>
    <scope>NUCLEOTIDE SEQUENCE [LARGE SCALE GENOMIC DNA]</scope>
    <source>
        <strain evidence="1 2">KCTC32445</strain>
    </source>
</reference>
<dbReference type="RefSeq" id="WP_143775376.1">
    <property type="nucleotide sequence ID" value="NZ_VKKU01000001.1"/>
</dbReference>
<evidence type="ECO:0008006" key="3">
    <source>
        <dbReference type="Google" id="ProtNLM"/>
    </source>
</evidence>
<dbReference type="EMBL" id="VKKU01000001">
    <property type="protein sequence ID" value="TSB04488.1"/>
    <property type="molecule type" value="Genomic_DNA"/>
</dbReference>
<dbReference type="Proteomes" id="UP000320160">
    <property type="component" value="Unassembled WGS sequence"/>
</dbReference>
<evidence type="ECO:0000313" key="1">
    <source>
        <dbReference type="EMBL" id="TSB04488.1"/>
    </source>
</evidence>
<gene>
    <name evidence="1" type="ORF">FOM92_03430</name>
</gene>
<name>A0A553WIH9_9SPHN</name>
<dbReference type="AlphaFoldDB" id="A0A553WIH9"/>
<protein>
    <recommendedName>
        <fullName evidence="3">DUF3618 domain-containing protein</fullName>
    </recommendedName>
</protein>
<comment type="caution">
    <text evidence="1">The sequence shown here is derived from an EMBL/GenBank/DDBJ whole genome shotgun (WGS) entry which is preliminary data.</text>
</comment>
<organism evidence="1 2">
    <name type="scientific">Sphingorhabdus contaminans</name>
    <dbReference type="NCBI Taxonomy" id="1343899"/>
    <lineage>
        <taxon>Bacteria</taxon>
        <taxon>Pseudomonadati</taxon>
        <taxon>Pseudomonadota</taxon>
        <taxon>Alphaproteobacteria</taxon>
        <taxon>Sphingomonadales</taxon>
        <taxon>Sphingomonadaceae</taxon>
        <taxon>Sphingorhabdus</taxon>
    </lineage>
</organism>
<dbReference type="OrthoDB" id="7595154at2"/>
<evidence type="ECO:0000313" key="2">
    <source>
        <dbReference type="Proteomes" id="UP000320160"/>
    </source>
</evidence>
<sequence>MTDRKSVILSDAERRNLRRKLRGTVEVAQDILHPRNQIRRFLHRKKTQAVKVSEDAAQLARKNAPLIGAVGLGAILFAARRPISNWLSKLRKSKNNLPDGN</sequence>
<proteinExistence type="predicted"/>